<dbReference type="SMART" id="SM00181">
    <property type="entry name" value="EGF"/>
    <property type="match status" value="3"/>
</dbReference>
<organism evidence="12 13">
    <name type="scientific">Geodia barretti</name>
    <name type="common">Barrett's horny sponge</name>
    <dbReference type="NCBI Taxonomy" id="519541"/>
    <lineage>
        <taxon>Eukaryota</taxon>
        <taxon>Metazoa</taxon>
        <taxon>Porifera</taxon>
        <taxon>Demospongiae</taxon>
        <taxon>Heteroscleromorpha</taxon>
        <taxon>Tetractinellida</taxon>
        <taxon>Astrophorina</taxon>
        <taxon>Geodiidae</taxon>
        <taxon>Geodia</taxon>
    </lineage>
</organism>
<evidence type="ECO:0000256" key="4">
    <source>
        <dbReference type="ARBA" id="ARBA00022729"/>
    </source>
</evidence>
<evidence type="ECO:0000256" key="8">
    <source>
        <dbReference type="PROSITE-ProRule" id="PRU00076"/>
    </source>
</evidence>
<dbReference type="FunFam" id="2.10.25.10:FF:000014">
    <property type="entry name" value="Latent-transforming growth factor beta-binding protein 3"/>
    <property type="match status" value="1"/>
</dbReference>
<feature type="transmembrane region" description="Helical" evidence="10">
    <location>
        <begin position="150"/>
        <end position="172"/>
    </location>
</feature>
<dbReference type="InterPro" id="IPR000152">
    <property type="entry name" value="EGF-type_Asp/Asn_hydroxyl_site"/>
</dbReference>
<keyword evidence="5" id="KW-0677">Repeat</keyword>
<accession>A0AA35SCR8</accession>
<dbReference type="Pfam" id="PF07645">
    <property type="entry name" value="EGF_CA"/>
    <property type="match status" value="2"/>
</dbReference>
<dbReference type="AlphaFoldDB" id="A0AA35SCR8"/>
<evidence type="ECO:0000313" key="13">
    <source>
        <dbReference type="Proteomes" id="UP001174909"/>
    </source>
</evidence>
<keyword evidence="2" id="KW-0964">Secreted</keyword>
<evidence type="ECO:0000256" key="7">
    <source>
        <dbReference type="ARBA" id="ARBA00023180"/>
    </source>
</evidence>
<dbReference type="Gene3D" id="2.10.25.10">
    <property type="entry name" value="Laminin"/>
    <property type="match status" value="2"/>
</dbReference>
<evidence type="ECO:0000256" key="2">
    <source>
        <dbReference type="ARBA" id="ARBA00022525"/>
    </source>
</evidence>
<keyword evidence="7" id="KW-0325">Glycoprotein</keyword>
<dbReference type="SUPFAM" id="SSF57184">
    <property type="entry name" value="Growth factor receptor domain"/>
    <property type="match status" value="1"/>
</dbReference>
<dbReference type="GO" id="GO:0005509">
    <property type="term" value="F:calcium ion binding"/>
    <property type="evidence" value="ECO:0007669"/>
    <property type="project" value="InterPro"/>
</dbReference>
<dbReference type="PROSITE" id="PS01186">
    <property type="entry name" value="EGF_2"/>
    <property type="match status" value="1"/>
</dbReference>
<dbReference type="PROSITE" id="PS00010">
    <property type="entry name" value="ASX_HYDROXYL"/>
    <property type="match status" value="2"/>
</dbReference>
<feature type="compositionally biased region" description="Basic and acidic residues" evidence="9">
    <location>
        <begin position="288"/>
        <end position="303"/>
    </location>
</feature>
<comment type="subcellular location">
    <subcellularLocation>
        <location evidence="1">Secreted</location>
    </subcellularLocation>
</comment>
<dbReference type="CDD" id="cd00054">
    <property type="entry name" value="EGF_CA"/>
    <property type="match status" value="2"/>
</dbReference>
<evidence type="ECO:0000256" key="3">
    <source>
        <dbReference type="ARBA" id="ARBA00022536"/>
    </source>
</evidence>
<feature type="domain" description="EGF-like" evidence="11">
    <location>
        <begin position="100"/>
        <end position="143"/>
    </location>
</feature>
<feature type="region of interest" description="Disordered" evidence="9">
    <location>
        <begin position="274"/>
        <end position="312"/>
    </location>
</feature>
<dbReference type="InterPro" id="IPR052235">
    <property type="entry name" value="Nephronectin_domain"/>
</dbReference>
<feature type="domain" description="EGF-like" evidence="11">
    <location>
        <begin position="10"/>
        <end position="53"/>
    </location>
</feature>
<name>A0AA35SCR8_GEOBA</name>
<feature type="domain" description="EGF-like" evidence="11">
    <location>
        <begin position="58"/>
        <end position="99"/>
    </location>
</feature>
<keyword evidence="13" id="KW-1185">Reference proteome</keyword>
<keyword evidence="10" id="KW-0472">Membrane</keyword>
<keyword evidence="4" id="KW-0732">Signal</keyword>
<proteinExistence type="predicted"/>
<dbReference type="PROSITE" id="PS50026">
    <property type="entry name" value="EGF_3"/>
    <property type="match status" value="3"/>
</dbReference>
<evidence type="ECO:0000313" key="12">
    <source>
        <dbReference type="EMBL" id="CAI8027299.1"/>
    </source>
</evidence>
<protein>
    <submittedName>
        <fullName evidence="12">Latent-transforming growth factor beta-binding protein 3</fullName>
    </submittedName>
</protein>
<evidence type="ECO:0000259" key="11">
    <source>
        <dbReference type="PROSITE" id="PS50026"/>
    </source>
</evidence>
<dbReference type="PANTHER" id="PTHR24050">
    <property type="entry name" value="PA14 DOMAIN-CONTAINING PROTEIN"/>
    <property type="match status" value="1"/>
</dbReference>
<dbReference type="EMBL" id="CASHTH010002269">
    <property type="protein sequence ID" value="CAI8027299.1"/>
    <property type="molecule type" value="Genomic_DNA"/>
</dbReference>
<dbReference type="Proteomes" id="UP001174909">
    <property type="component" value="Unassembled WGS sequence"/>
</dbReference>
<comment type="caution">
    <text evidence="8">Lacks conserved residue(s) required for the propagation of feature annotation.</text>
</comment>
<dbReference type="PROSITE" id="PS01187">
    <property type="entry name" value="EGF_CA"/>
    <property type="match status" value="1"/>
</dbReference>
<evidence type="ECO:0000256" key="10">
    <source>
        <dbReference type="SAM" id="Phobius"/>
    </source>
</evidence>
<evidence type="ECO:0000256" key="1">
    <source>
        <dbReference type="ARBA" id="ARBA00004613"/>
    </source>
</evidence>
<dbReference type="InterPro" id="IPR000742">
    <property type="entry name" value="EGF"/>
</dbReference>
<dbReference type="InterPro" id="IPR018097">
    <property type="entry name" value="EGF_Ca-bd_CS"/>
</dbReference>
<comment type="caution">
    <text evidence="12">The sequence shown here is derived from an EMBL/GenBank/DDBJ whole genome shotgun (WGS) entry which is preliminary data.</text>
</comment>
<dbReference type="InterPro" id="IPR049883">
    <property type="entry name" value="NOTCH1_EGF-like"/>
</dbReference>
<dbReference type="PANTHER" id="PTHR24050:SF28">
    <property type="entry name" value="UROMODULIN-LIKE"/>
    <property type="match status" value="1"/>
</dbReference>
<evidence type="ECO:0000256" key="5">
    <source>
        <dbReference type="ARBA" id="ARBA00022737"/>
    </source>
</evidence>
<reference evidence="12" key="1">
    <citation type="submission" date="2023-03" db="EMBL/GenBank/DDBJ databases">
        <authorList>
            <person name="Steffen K."/>
            <person name="Cardenas P."/>
        </authorList>
    </citation>
    <scope>NUCLEOTIDE SEQUENCE</scope>
</reference>
<keyword evidence="10" id="KW-1133">Transmembrane helix</keyword>
<dbReference type="InterPro" id="IPR001881">
    <property type="entry name" value="EGF-like_Ca-bd_dom"/>
</dbReference>
<dbReference type="GO" id="GO:0005576">
    <property type="term" value="C:extracellular region"/>
    <property type="evidence" value="ECO:0007669"/>
    <property type="project" value="UniProtKB-SubCell"/>
</dbReference>
<dbReference type="InterPro" id="IPR009030">
    <property type="entry name" value="Growth_fac_rcpt_cys_sf"/>
</dbReference>
<keyword evidence="3 8" id="KW-0245">EGF-like domain</keyword>
<dbReference type="SMART" id="SM00179">
    <property type="entry name" value="EGF_CA"/>
    <property type="match status" value="3"/>
</dbReference>
<evidence type="ECO:0000256" key="9">
    <source>
        <dbReference type="SAM" id="MobiDB-lite"/>
    </source>
</evidence>
<keyword evidence="6" id="KW-1015">Disulfide bond</keyword>
<keyword evidence="10" id="KW-0812">Transmembrane</keyword>
<evidence type="ECO:0000256" key="6">
    <source>
        <dbReference type="ARBA" id="ARBA00023157"/>
    </source>
</evidence>
<feature type="compositionally biased region" description="Basic and acidic residues" evidence="9">
    <location>
        <begin position="419"/>
        <end position="444"/>
    </location>
</feature>
<sequence length="732" mass="78690">MGEDGHTCIDIDECETMNGTMLCQTNTTGRECTNTPGSYLCLCLEGFEFSDQQNMCNDTDECATPNRSALCRNICNNTLGGYICTCPRWYTEVGEDNCTAMDVCTELAVSCGGHSSCVNSPDSEEGYSCVCDSGYRQDGNSCSSAALVHIIWVITLVLATTTIFLIGCFFVARHKYLKNKRDIMKKYSVLFKYQIKKEEIDPSHNPVPFTPSRKFSYTFSVVSTLETYDCPLTPTLLEPDEISSIESSPDAIGHPLTGQVASLTDLESSKRQLSPIIEGNEDSASVEKNAKENDPNKNTDKHTGNNPTTVKGEVKKGYLNVEVTNPTIVVITGQESSTFSGYVQESESSCNFNSETKAGTECAEITKGRLEAANPGYITSSSEGVDGGSGAYVEDSGAFWDLPPTKAEVELLHSSPSVVDHEPEKEVESLSEKEQCSITEEHAASDTCPLHSGPTHDSLSEQKPCASPVTGDSVPLPHPPLGSISTSTAANDGYIPSNFSTTSSGYGSEEGNSSSFSLRSRFFSTYSYVPDSSTAYSISGSEGYVPSSVSTTSSGYYSSESSVCGSNPFHGHKVQQRLLLPDSYVDSVFCEEDSALCPDDGLSDTLHPSSSAACENRNEAGTNGGYVSYPTHEKLSLPHKTTAASSTLTESVGYDCDSLSSDCWDQVRTIKESPPNIPSTTFNPSPKDTHISTTNPLMSEGLLHGSNSGYIADSQLLLTTALPPSVYTDHQY</sequence>
<feature type="region of interest" description="Disordered" evidence="9">
    <location>
        <begin position="418"/>
        <end position="494"/>
    </location>
</feature>
<gene>
    <name evidence="12" type="ORF">GBAR_LOCUS15624</name>
</gene>